<keyword evidence="3" id="KW-1185">Reference proteome</keyword>
<feature type="compositionally biased region" description="Basic and acidic residues" evidence="1">
    <location>
        <begin position="52"/>
        <end position="64"/>
    </location>
</feature>
<feature type="compositionally biased region" description="Low complexity" evidence="1">
    <location>
        <begin position="113"/>
        <end position="135"/>
    </location>
</feature>
<feature type="region of interest" description="Disordered" evidence="1">
    <location>
        <begin position="52"/>
        <end position="91"/>
    </location>
</feature>
<feature type="region of interest" description="Disordered" evidence="1">
    <location>
        <begin position="106"/>
        <end position="135"/>
    </location>
</feature>
<comment type="caution">
    <text evidence="2">The sequence shown here is derived from an EMBL/GenBank/DDBJ whole genome shotgun (WGS) entry which is preliminary data.</text>
</comment>
<reference evidence="3" key="1">
    <citation type="journal article" date="2019" name="Int. J. Syst. Evol. Microbiol.">
        <title>The Global Catalogue of Microorganisms (GCM) 10K type strain sequencing project: providing services to taxonomists for standard genome sequencing and annotation.</title>
        <authorList>
            <consortium name="The Broad Institute Genomics Platform"/>
            <consortium name="The Broad Institute Genome Sequencing Center for Infectious Disease"/>
            <person name="Wu L."/>
            <person name="Ma J."/>
        </authorList>
    </citation>
    <scope>NUCLEOTIDE SEQUENCE [LARGE SCALE GENOMIC DNA]</scope>
    <source>
        <strain evidence="3">JCM 18306</strain>
    </source>
</reference>
<name>A0ABP9SWY8_9ACTN</name>
<protein>
    <submittedName>
        <fullName evidence="2">Uncharacterized protein</fullName>
    </submittedName>
</protein>
<gene>
    <name evidence="2" type="ORF">GCM10023323_03410</name>
</gene>
<evidence type="ECO:0000256" key="1">
    <source>
        <dbReference type="SAM" id="MobiDB-lite"/>
    </source>
</evidence>
<dbReference type="EMBL" id="BAABJR010000001">
    <property type="protein sequence ID" value="GAA5203645.1"/>
    <property type="molecule type" value="Genomic_DNA"/>
</dbReference>
<proteinExistence type="predicted"/>
<sequence length="135" mass="13521">MTTILRASPTACLAPATVAARPLPSTRADPGARQAIYANGVASRAAVQAADRGLDRGRGAHRAEGAVNTRVSSGGRPPLTRMSDARRASLERPQCPYPCPAAVFPAALPPAGAPSGSPSPACVSSDSRSPSGGPP</sequence>
<evidence type="ECO:0000313" key="3">
    <source>
        <dbReference type="Proteomes" id="UP001499878"/>
    </source>
</evidence>
<accession>A0ABP9SWY8</accession>
<evidence type="ECO:0000313" key="2">
    <source>
        <dbReference type="EMBL" id="GAA5203645.1"/>
    </source>
</evidence>
<organism evidence="2 3">
    <name type="scientific">Streptomyces thinghirensis</name>
    <dbReference type="NCBI Taxonomy" id="551547"/>
    <lineage>
        <taxon>Bacteria</taxon>
        <taxon>Bacillati</taxon>
        <taxon>Actinomycetota</taxon>
        <taxon>Actinomycetes</taxon>
        <taxon>Kitasatosporales</taxon>
        <taxon>Streptomycetaceae</taxon>
        <taxon>Streptomyces</taxon>
    </lineage>
</organism>
<dbReference type="Proteomes" id="UP001499878">
    <property type="component" value="Unassembled WGS sequence"/>
</dbReference>